<sequence length="151" mass="15905">MEDTNSATKNLENDLDFLLFSNMSMCLGAASDRTDLNVIIFDEINAICKTRGSTRDSTGVNDSHVNLIKKVANRGLTGNVPVLDNCVVAAGDQMELIGDREFDKANRAGVGAKSPESSSGFDVEDLDEAGEVGGGDEEAITAEGCEGDDVV</sequence>
<evidence type="ECO:0000313" key="7">
    <source>
        <dbReference type="Proteomes" id="UP001457282"/>
    </source>
</evidence>
<dbReference type="Proteomes" id="UP001457282">
    <property type="component" value="Unassembled WGS sequence"/>
</dbReference>
<organism evidence="6 7">
    <name type="scientific">Rubus argutus</name>
    <name type="common">Southern blackberry</name>
    <dbReference type="NCBI Taxonomy" id="59490"/>
    <lineage>
        <taxon>Eukaryota</taxon>
        <taxon>Viridiplantae</taxon>
        <taxon>Streptophyta</taxon>
        <taxon>Embryophyta</taxon>
        <taxon>Tracheophyta</taxon>
        <taxon>Spermatophyta</taxon>
        <taxon>Magnoliopsida</taxon>
        <taxon>eudicotyledons</taxon>
        <taxon>Gunneridae</taxon>
        <taxon>Pentapetalae</taxon>
        <taxon>rosids</taxon>
        <taxon>fabids</taxon>
        <taxon>Rosales</taxon>
        <taxon>Rosaceae</taxon>
        <taxon>Rosoideae</taxon>
        <taxon>Rosoideae incertae sedis</taxon>
        <taxon>Rubus</taxon>
    </lineage>
</organism>
<dbReference type="PANTHER" id="PTHR23078:SF3">
    <property type="entry name" value="VESICLE-FUSING ATPASE"/>
    <property type="match status" value="1"/>
</dbReference>
<dbReference type="EMBL" id="JBEDUW010000005">
    <property type="protein sequence ID" value="KAK9928423.1"/>
    <property type="molecule type" value="Genomic_DNA"/>
</dbReference>
<keyword evidence="4" id="KW-0813">Transport</keyword>
<comment type="function">
    <text evidence="4">Required for vesicle-mediated transport. Catalyzes the fusion of transport vesicles within the Golgi cisternae. Is also required for transport from the endoplasmic reticulum to the Golgi stack. Seems to function as a fusion protein required for the delivery of cargo proteins to all compartments of the Golgi stack independent of vesicle origin.</text>
</comment>
<feature type="compositionally biased region" description="Acidic residues" evidence="5">
    <location>
        <begin position="122"/>
        <end position="151"/>
    </location>
</feature>
<name>A0AAW1WXJ2_RUBAR</name>
<dbReference type="GO" id="GO:0005524">
    <property type="term" value="F:ATP binding"/>
    <property type="evidence" value="ECO:0007669"/>
    <property type="project" value="UniProtKB-UniRule"/>
</dbReference>
<evidence type="ECO:0000256" key="4">
    <source>
        <dbReference type="RuleBase" id="RU367045"/>
    </source>
</evidence>
<reference evidence="6 7" key="1">
    <citation type="journal article" date="2023" name="G3 (Bethesda)">
        <title>A chromosome-length genome assembly and annotation of blackberry (Rubus argutus, cv. 'Hillquist').</title>
        <authorList>
            <person name="Bruna T."/>
            <person name="Aryal R."/>
            <person name="Dudchenko O."/>
            <person name="Sargent D.J."/>
            <person name="Mead D."/>
            <person name="Buti M."/>
            <person name="Cavallini A."/>
            <person name="Hytonen T."/>
            <person name="Andres J."/>
            <person name="Pham M."/>
            <person name="Weisz D."/>
            <person name="Mascagni F."/>
            <person name="Usai G."/>
            <person name="Natali L."/>
            <person name="Bassil N."/>
            <person name="Fernandez G.E."/>
            <person name="Lomsadze A."/>
            <person name="Armour M."/>
            <person name="Olukolu B."/>
            <person name="Poorten T."/>
            <person name="Britton C."/>
            <person name="Davik J."/>
            <person name="Ashrafi H."/>
            <person name="Aiden E.L."/>
            <person name="Borodovsky M."/>
            <person name="Worthington M."/>
        </authorList>
    </citation>
    <scope>NUCLEOTIDE SEQUENCE [LARGE SCALE GENOMIC DNA]</scope>
    <source>
        <strain evidence="6">PI 553951</strain>
    </source>
</reference>
<dbReference type="GO" id="GO:0006891">
    <property type="term" value="P:intra-Golgi vesicle-mediated transport"/>
    <property type="evidence" value="ECO:0007669"/>
    <property type="project" value="TreeGrafter"/>
</dbReference>
<accession>A0AAW1WXJ2</accession>
<comment type="caution">
    <text evidence="6">The sequence shown here is derived from an EMBL/GenBank/DDBJ whole genome shotgun (WGS) entry which is preliminary data.</text>
</comment>
<keyword evidence="4" id="KW-0378">Hydrolase</keyword>
<proteinExistence type="inferred from homology"/>
<dbReference type="PANTHER" id="PTHR23078">
    <property type="entry name" value="VESICULAR-FUSION PROTEIN NSF"/>
    <property type="match status" value="1"/>
</dbReference>
<dbReference type="GO" id="GO:0043001">
    <property type="term" value="P:Golgi to plasma membrane protein transport"/>
    <property type="evidence" value="ECO:0007669"/>
    <property type="project" value="TreeGrafter"/>
</dbReference>
<dbReference type="AlphaFoldDB" id="A0AAW1WXJ2"/>
<dbReference type="GO" id="GO:0016887">
    <property type="term" value="F:ATP hydrolysis activity"/>
    <property type="evidence" value="ECO:0007669"/>
    <property type="project" value="InterPro"/>
</dbReference>
<evidence type="ECO:0000256" key="2">
    <source>
        <dbReference type="ARBA" id="ARBA00022741"/>
    </source>
</evidence>
<keyword evidence="4" id="KW-0460">Magnesium</keyword>
<keyword evidence="3 4" id="KW-0067">ATP-binding</keyword>
<comment type="cofactor">
    <cofactor evidence="4">
        <name>Mg(2+)</name>
        <dbReference type="ChEBI" id="CHEBI:18420"/>
    </cofactor>
    <text evidence="4">Binds 1 Mg(2+) ion per subunit.</text>
</comment>
<keyword evidence="2 4" id="KW-0547">Nucleotide-binding</keyword>
<evidence type="ECO:0000256" key="5">
    <source>
        <dbReference type="SAM" id="MobiDB-lite"/>
    </source>
</evidence>
<dbReference type="GO" id="GO:0035494">
    <property type="term" value="P:SNARE complex disassembly"/>
    <property type="evidence" value="ECO:0007669"/>
    <property type="project" value="InterPro"/>
</dbReference>
<keyword evidence="4" id="KW-0479">Metal-binding</keyword>
<evidence type="ECO:0000256" key="1">
    <source>
        <dbReference type="ARBA" id="ARBA00006914"/>
    </source>
</evidence>
<comment type="subcellular location">
    <subcellularLocation>
        <location evidence="4">Cytoplasm</location>
    </subcellularLocation>
</comment>
<keyword evidence="7" id="KW-1185">Reference proteome</keyword>
<dbReference type="GO" id="GO:0005795">
    <property type="term" value="C:Golgi stack"/>
    <property type="evidence" value="ECO:0007669"/>
    <property type="project" value="TreeGrafter"/>
</dbReference>
<dbReference type="InterPro" id="IPR039812">
    <property type="entry name" value="Vesicle-fus_ATPase"/>
</dbReference>
<gene>
    <name evidence="6" type="ORF">M0R45_025559</name>
</gene>
<comment type="similarity">
    <text evidence="1 4">Belongs to the AAA ATPase family.</text>
</comment>
<evidence type="ECO:0000313" key="6">
    <source>
        <dbReference type="EMBL" id="KAK9928423.1"/>
    </source>
</evidence>
<feature type="region of interest" description="Disordered" evidence="5">
    <location>
        <begin position="105"/>
        <end position="151"/>
    </location>
</feature>
<dbReference type="EC" id="3.6.4.6" evidence="4"/>
<keyword evidence="4" id="KW-0963">Cytoplasm</keyword>
<protein>
    <recommendedName>
        <fullName evidence="4">Vesicle-fusing ATPase</fullName>
        <ecNumber evidence="4">3.6.4.6</ecNumber>
    </recommendedName>
</protein>
<evidence type="ECO:0000256" key="3">
    <source>
        <dbReference type="ARBA" id="ARBA00022840"/>
    </source>
</evidence>
<dbReference type="GO" id="GO:0046872">
    <property type="term" value="F:metal ion binding"/>
    <property type="evidence" value="ECO:0007669"/>
    <property type="project" value="UniProtKB-UniRule"/>
</dbReference>
<keyword evidence="4" id="KW-0653">Protein transport</keyword>
<comment type="catalytic activity">
    <reaction evidence="4">
        <text>ATP + H2O = ADP + phosphate + H(+)</text>
        <dbReference type="Rhea" id="RHEA:13065"/>
        <dbReference type="ChEBI" id="CHEBI:15377"/>
        <dbReference type="ChEBI" id="CHEBI:15378"/>
        <dbReference type="ChEBI" id="CHEBI:30616"/>
        <dbReference type="ChEBI" id="CHEBI:43474"/>
        <dbReference type="ChEBI" id="CHEBI:456216"/>
        <dbReference type="EC" id="3.6.4.6"/>
    </reaction>
</comment>
<keyword evidence="4" id="KW-0931">ER-Golgi transport</keyword>